<accession>A0A6S7I834</accession>
<organism evidence="1 2">
    <name type="scientific">Paramuricea clavata</name>
    <name type="common">Red gorgonian</name>
    <name type="synonym">Violescent sea-whip</name>
    <dbReference type="NCBI Taxonomy" id="317549"/>
    <lineage>
        <taxon>Eukaryota</taxon>
        <taxon>Metazoa</taxon>
        <taxon>Cnidaria</taxon>
        <taxon>Anthozoa</taxon>
        <taxon>Octocorallia</taxon>
        <taxon>Malacalcyonacea</taxon>
        <taxon>Plexauridae</taxon>
        <taxon>Paramuricea</taxon>
    </lineage>
</organism>
<dbReference type="OrthoDB" id="5984815at2759"/>
<name>A0A6S7I834_PARCT</name>
<protein>
    <submittedName>
        <fullName evidence="1">Uncharacterized protein</fullName>
    </submittedName>
</protein>
<comment type="caution">
    <text evidence="1">The sequence shown here is derived from an EMBL/GenBank/DDBJ whole genome shotgun (WGS) entry which is preliminary data.</text>
</comment>
<dbReference type="Proteomes" id="UP001152795">
    <property type="component" value="Unassembled WGS sequence"/>
</dbReference>
<gene>
    <name evidence="1" type="ORF">PACLA_8A032901</name>
</gene>
<reference evidence="1" key="1">
    <citation type="submission" date="2020-04" db="EMBL/GenBank/DDBJ databases">
        <authorList>
            <person name="Alioto T."/>
            <person name="Alioto T."/>
            <person name="Gomez Garrido J."/>
        </authorList>
    </citation>
    <scope>NUCLEOTIDE SEQUENCE</scope>
    <source>
        <strain evidence="1">A484AB</strain>
    </source>
</reference>
<sequence length="88" mass="9778">MAQAGMKIRKWCSNEAAVMVDVSPLDRAQGSIEIRDKTLPTIKTLGVMWEASNDLLTFQYAAPPIPDQLKKRVVTSFGADGFQSFYLL</sequence>
<keyword evidence="2" id="KW-1185">Reference proteome</keyword>
<proteinExistence type="predicted"/>
<dbReference type="AlphaFoldDB" id="A0A6S7I834"/>
<evidence type="ECO:0000313" key="2">
    <source>
        <dbReference type="Proteomes" id="UP001152795"/>
    </source>
</evidence>
<evidence type="ECO:0000313" key="1">
    <source>
        <dbReference type="EMBL" id="CAB4002342.1"/>
    </source>
</evidence>
<dbReference type="EMBL" id="CACRXK020004326">
    <property type="protein sequence ID" value="CAB4002342.1"/>
    <property type="molecule type" value="Genomic_DNA"/>
</dbReference>